<gene>
    <name evidence="3" type="ORF">PLAN_40412</name>
</gene>
<dbReference type="Gene3D" id="2.160.10.10">
    <property type="entry name" value="Hexapeptide repeat proteins"/>
    <property type="match status" value="1"/>
</dbReference>
<dbReference type="Proteomes" id="UP000196521">
    <property type="component" value="Chromosome"/>
</dbReference>
<dbReference type="InterPro" id="IPR018357">
    <property type="entry name" value="Hexapep_transf_CS"/>
</dbReference>
<dbReference type="PANTHER" id="PTHR43300:SF6">
    <property type="entry name" value="ACETYLTRANSFERASE YVOF-RELATED"/>
    <property type="match status" value="1"/>
</dbReference>
<dbReference type="InterPro" id="IPR011004">
    <property type="entry name" value="Trimer_LpxA-like_sf"/>
</dbReference>
<dbReference type="GO" id="GO:0043886">
    <property type="term" value="F:structural constituent of carboxysome shell"/>
    <property type="evidence" value="ECO:0007669"/>
    <property type="project" value="UniProtKB-ARBA"/>
</dbReference>
<accession>A0A6J7ZN59</accession>
<dbReference type="EC" id="2.3.1.79" evidence="3"/>
<keyword evidence="1 3" id="KW-0808">Transferase</keyword>
<dbReference type="RefSeq" id="WP_272944378.1">
    <property type="nucleotide sequence ID" value="NZ_LR812490.1"/>
</dbReference>
<organism evidence="3 4">
    <name type="scientific">Planktothrix rubescens CCAP 1459/22</name>
    <dbReference type="NCBI Taxonomy" id="329571"/>
    <lineage>
        <taxon>Bacteria</taxon>
        <taxon>Bacillati</taxon>
        <taxon>Cyanobacteriota</taxon>
        <taxon>Cyanophyceae</taxon>
        <taxon>Oscillatoriophycideae</taxon>
        <taxon>Oscillatoriales</taxon>
        <taxon>Microcoleaceae</taxon>
        <taxon>Planktothrix</taxon>
    </lineage>
</organism>
<name>A0A6J7ZN59_PLARU</name>
<dbReference type="PROSITE" id="PS00101">
    <property type="entry name" value="HEXAPEP_TRANSFERASES"/>
    <property type="match status" value="1"/>
</dbReference>
<proteinExistence type="predicted"/>
<dbReference type="EMBL" id="CZCZ02000014">
    <property type="protein sequence ID" value="CAC5343997.1"/>
    <property type="molecule type" value="Genomic_DNA"/>
</dbReference>
<evidence type="ECO:0000313" key="3">
    <source>
        <dbReference type="EMBL" id="CAC5343997.1"/>
    </source>
</evidence>
<protein>
    <submittedName>
        <fullName evidence="3">Transferase hexapeptide repeat containing protein</fullName>
        <ecNumber evidence="3">2.3.1.79</ecNumber>
    </submittedName>
</protein>
<evidence type="ECO:0000256" key="1">
    <source>
        <dbReference type="ARBA" id="ARBA00022679"/>
    </source>
</evidence>
<evidence type="ECO:0000256" key="2">
    <source>
        <dbReference type="ARBA" id="ARBA00022737"/>
    </source>
</evidence>
<keyword evidence="3" id="KW-0012">Acyltransferase</keyword>
<dbReference type="PANTHER" id="PTHR43300">
    <property type="entry name" value="ACETYLTRANSFERASE"/>
    <property type="match status" value="1"/>
</dbReference>
<dbReference type="AlphaFoldDB" id="A0A6J7ZN59"/>
<dbReference type="GO" id="GO:0031470">
    <property type="term" value="C:carboxysome"/>
    <property type="evidence" value="ECO:0007669"/>
    <property type="project" value="UniProtKB-ARBA"/>
</dbReference>
<dbReference type="InterPro" id="IPR050179">
    <property type="entry name" value="Trans_hexapeptide_repeat"/>
</dbReference>
<dbReference type="SUPFAM" id="SSF51161">
    <property type="entry name" value="Trimeric LpxA-like enzymes"/>
    <property type="match status" value="1"/>
</dbReference>
<comment type="caution">
    <text evidence="3">The sequence shown here is derived from an EMBL/GenBank/DDBJ whole genome shotgun (WGS) entry which is preliminary data.</text>
</comment>
<dbReference type="Pfam" id="PF00132">
    <property type="entry name" value="Hexapep"/>
    <property type="match status" value="1"/>
</dbReference>
<dbReference type="EMBL" id="LR812490">
    <property type="protein sequence ID" value="CAC5343997.1"/>
    <property type="molecule type" value="Genomic_DNA"/>
</dbReference>
<keyword evidence="4" id="KW-1185">Reference proteome</keyword>
<dbReference type="InterPro" id="IPR001451">
    <property type="entry name" value="Hexapep"/>
</dbReference>
<dbReference type="GO" id="GO:0008925">
    <property type="term" value="F:maltose O-acetyltransferase activity"/>
    <property type="evidence" value="ECO:0007669"/>
    <property type="project" value="UniProtKB-EC"/>
</dbReference>
<reference evidence="3" key="1">
    <citation type="submission" date="2020-05" db="EMBL/GenBank/DDBJ databases">
        <authorList>
            <consortium name="Genoscope - CEA"/>
            <person name="William W."/>
        </authorList>
    </citation>
    <scope>NUCLEOTIDE SEQUENCE [LARGE SCALE GENOMIC DNA]</scope>
    <source>
        <strain evidence="3">PCC 7821</strain>
    </source>
</reference>
<evidence type="ECO:0000313" key="4">
    <source>
        <dbReference type="Proteomes" id="UP000196521"/>
    </source>
</evidence>
<keyword evidence="2" id="KW-0677">Repeat</keyword>
<sequence>MVIGRNVWIGANVMIIPGVSIGDGAIIAVGTVVTANVEPLAIVGNQPMRTLKYREREHYEKLDQQDKLINDSIQ</sequence>